<evidence type="ECO:0000313" key="4">
    <source>
        <dbReference type="Proteomes" id="UP001331561"/>
    </source>
</evidence>
<keyword evidence="1" id="KW-0732">Signal</keyword>
<dbReference type="RefSeq" id="WP_327597388.1">
    <property type="nucleotide sequence ID" value="NZ_JAYXHS010000001.1"/>
</dbReference>
<reference evidence="3 4" key="1">
    <citation type="submission" date="2024-01" db="EMBL/GenBank/DDBJ databases">
        <title>Uliginosibacterium soil sp. nov.</title>
        <authorList>
            <person name="Lv Y."/>
        </authorList>
    </citation>
    <scope>NUCLEOTIDE SEQUENCE [LARGE SCALE GENOMIC DNA]</scope>
    <source>
        <strain evidence="3 4">H3</strain>
    </source>
</reference>
<evidence type="ECO:0000256" key="1">
    <source>
        <dbReference type="SAM" id="SignalP"/>
    </source>
</evidence>
<sequence length="225" mass="23229">MKKTITILVSLFALALPAAQAAQVRLDGATFDVIYDDALLGLFGTPTLLGDSLIFTPTTFSALSSSANWAFTNATIGLTLVADSGFTLSSVNLVEHGNYLKFGGGGTVFAAGQTSTFDFRTPGTEVSSLISGAESSVLSVHDLPVVTSWEATSAQSFAAGATEVHYTLQSLLAANAGGAGGLAFIEQKYLSLTTVVSAVPEASQYSMLLVGLGLMGGLFKRRRSA</sequence>
<gene>
    <name evidence="3" type="ORF">VVD49_01670</name>
</gene>
<dbReference type="Proteomes" id="UP001331561">
    <property type="component" value="Unassembled WGS sequence"/>
</dbReference>
<feature type="domain" description="Ice-binding protein C-terminal" evidence="2">
    <location>
        <begin position="198"/>
        <end position="223"/>
    </location>
</feature>
<organism evidence="3 4">
    <name type="scientific">Uliginosibacterium silvisoli</name>
    <dbReference type="NCBI Taxonomy" id="3114758"/>
    <lineage>
        <taxon>Bacteria</taxon>
        <taxon>Pseudomonadati</taxon>
        <taxon>Pseudomonadota</taxon>
        <taxon>Betaproteobacteria</taxon>
        <taxon>Rhodocyclales</taxon>
        <taxon>Zoogloeaceae</taxon>
        <taxon>Uliginosibacterium</taxon>
    </lineage>
</organism>
<protein>
    <submittedName>
        <fullName evidence="3">PEP-CTERM sorting domain-containing protein</fullName>
    </submittedName>
</protein>
<dbReference type="EMBL" id="JAYXHS010000001">
    <property type="protein sequence ID" value="MEC5384409.1"/>
    <property type="molecule type" value="Genomic_DNA"/>
</dbReference>
<dbReference type="InterPro" id="IPR013424">
    <property type="entry name" value="Ice-binding_C"/>
</dbReference>
<accession>A0ABU6JYD3</accession>
<name>A0ABU6JYD3_9RHOO</name>
<evidence type="ECO:0000313" key="3">
    <source>
        <dbReference type="EMBL" id="MEC5384409.1"/>
    </source>
</evidence>
<feature type="chain" id="PRO_5046080240" evidence="1">
    <location>
        <begin position="22"/>
        <end position="225"/>
    </location>
</feature>
<feature type="signal peptide" evidence="1">
    <location>
        <begin position="1"/>
        <end position="21"/>
    </location>
</feature>
<comment type="caution">
    <text evidence="3">The sequence shown here is derived from an EMBL/GenBank/DDBJ whole genome shotgun (WGS) entry which is preliminary data.</text>
</comment>
<proteinExistence type="predicted"/>
<evidence type="ECO:0000259" key="2">
    <source>
        <dbReference type="Pfam" id="PF07589"/>
    </source>
</evidence>
<dbReference type="Pfam" id="PF07589">
    <property type="entry name" value="PEP-CTERM"/>
    <property type="match status" value="1"/>
</dbReference>
<keyword evidence="4" id="KW-1185">Reference proteome</keyword>